<feature type="domain" description="UspA" evidence="2">
    <location>
        <begin position="133"/>
        <end position="279"/>
    </location>
</feature>
<dbReference type="SUPFAM" id="SSF52091">
    <property type="entry name" value="SpoIIaa-like"/>
    <property type="match status" value="1"/>
</dbReference>
<accession>A0A106C1A5</accession>
<dbReference type="PANTHER" id="PTHR46268:SF15">
    <property type="entry name" value="UNIVERSAL STRESS PROTEIN HP_0031"/>
    <property type="match status" value="1"/>
</dbReference>
<dbReference type="InterPro" id="IPR021866">
    <property type="entry name" value="SpoIIAA-like"/>
</dbReference>
<comment type="similarity">
    <text evidence="1">Belongs to the universal stress protein A family.</text>
</comment>
<dbReference type="RefSeq" id="WP_059745321.1">
    <property type="nucleotide sequence ID" value="NZ_JBOZPT010000001.1"/>
</dbReference>
<evidence type="ECO:0000313" key="3">
    <source>
        <dbReference type="EMBL" id="KVX02416.1"/>
    </source>
</evidence>
<gene>
    <name evidence="3" type="ORF">AWJ07_13890</name>
</gene>
<reference evidence="3 4" key="1">
    <citation type="submission" date="2016-01" db="EMBL/GenBank/DDBJ databases">
        <title>Draft genome of the antarctic isolate Shewanella frigidimarina Ag06-30.</title>
        <authorList>
            <person name="Parmeciano Di Noto G."/>
            <person name="Vazquez S."/>
            <person name="Mac Cormack W."/>
            <person name="Iriarte A."/>
            <person name="Quiroga C."/>
        </authorList>
    </citation>
    <scope>NUCLEOTIDE SEQUENCE [LARGE SCALE GENOMIC DNA]</scope>
    <source>
        <strain evidence="3 4">Ag06-30</strain>
    </source>
</reference>
<dbReference type="Gene3D" id="3.40.50.620">
    <property type="entry name" value="HUPs"/>
    <property type="match status" value="1"/>
</dbReference>
<protein>
    <recommendedName>
        <fullName evidence="2">UspA domain-containing protein</fullName>
    </recommendedName>
</protein>
<organism evidence="3">
    <name type="scientific">Shewanella frigidimarina</name>
    <dbReference type="NCBI Taxonomy" id="56812"/>
    <lineage>
        <taxon>Bacteria</taxon>
        <taxon>Pseudomonadati</taxon>
        <taxon>Pseudomonadota</taxon>
        <taxon>Gammaproteobacteria</taxon>
        <taxon>Alteromonadales</taxon>
        <taxon>Shewanellaceae</taxon>
        <taxon>Shewanella</taxon>
    </lineage>
</organism>
<dbReference type="AlphaFoldDB" id="A0A106C1A5"/>
<dbReference type="Pfam" id="PF11964">
    <property type="entry name" value="SpoIIAA-like"/>
    <property type="match status" value="1"/>
</dbReference>
<dbReference type="SUPFAM" id="SSF52402">
    <property type="entry name" value="Adenine nucleotide alpha hydrolases-like"/>
    <property type="match status" value="1"/>
</dbReference>
<evidence type="ECO:0000256" key="1">
    <source>
        <dbReference type="ARBA" id="ARBA00008791"/>
    </source>
</evidence>
<dbReference type="InterPro" id="IPR036513">
    <property type="entry name" value="STAS_dom_sf"/>
</dbReference>
<dbReference type="EMBL" id="LRDC01000013">
    <property type="protein sequence ID" value="KVX02416.1"/>
    <property type="molecule type" value="Genomic_DNA"/>
</dbReference>
<dbReference type="InterPro" id="IPR006015">
    <property type="entry name" value="Universal_stress_UspA"/>
</dbReference>
<evidence type="ECO:0000259" key="2">
    <source>
        <dbReference type="Pfam" id="PF00582"/>
    </source>
</evidence>
<evidence type="ECO:0000313" key="4">
    <source>
        <dbReference type="Proteomes" id="UP000055702"/>
    </source>
</evidence>
<dbReference type="Proteomes" id="UP000055702">
    <property type="component" value="Unassembled WGS sequence"/>
</dbReference>
<dbReference type="Gene3D" id="3.40.50.10600">
    <property type="entry name" value="SpoIIaa-like domains"/>
    <property type="match status" value="1"/>
</dbReference>
<comment type="caution">
    <text evidence="3">The sequence shown here is derived from an EMBL/GenBank/DDBJ whole genome shotgun (WGS) entry which is preliminary data.</text>
</comment>
<proteinExistence type="inferred from homology"/>
<dbReference type="InterPro" id="IPR038396">
    <property type="entry name" value="SpoIIAA-like_sf"/>
</dbReference>
<dbReference type="Pfam" id="PF00582">
    <property type="entry name" value="Usp"/>
    <property type="match status" value="1"/>
</dbReference>
<sequence>MLQFIPVFDGNTIAVRASGQLTLEDYQQFLPQLETQIKRLGKISLLFEFDNFTGWDLDAAIDDIKFGMKHLSDFDRIAMVGDKSWEHWMALIAKPFLISSEVRYFNREDLQQAWDWLCEKQEFEKAVEQLQPYQNIVVAVDFSLYSKHACKRAIELANYYQASLTLLNVVPEVLAYTLYGDPVGYNVVDLDIIKDQNKKNIDAAQFQMKAFVNDLDTNFPIETKVICGEINYGVVSFLEAQHIDLAIFAAKKKKGINKLLGSVPHYVQNHSRCEILIVPVQAPAF</sequence>
<dbReference type="PANTHER" id="PTHR46268">
    <property type="entry name" value="STRESS RESPONSE PROTEIN NHAX"/>
    <property type="match status" value="1"/>
</dbReference>
<dbReference type="PRINTS" id="PR01438">
    <property type="entry name" value="UNVRSLSTRESS"/>
</dbReference>
<name>A0A106C1A5_SHEFR</name>
<dbReference type="CDD" id="cd00293">
    <property type="entry name" value="USP-like"/>
    <property type="match status" value="1"/>
</dbReference>
<dbReference type="InterPro" id="IPR006016">
    <property type="entry name" value="UspA"/>
</dbReference>
<dbReference type="InterPro" id="IPR014729">
    <property type="entry name" value="Rossmann-like_a/b/a_fold"/>
</dbReference>